<evidence type="ECO:0000313" key="1">
    <source>
        <dbReference type="Proteomes" id="UP000887572"/>
    </source>
</evidence>
<dbReference type="AlphaFoldDB" id="A0A914I6U9"/>
<name>A0A914I6U9_GLORO</name>
<keyword evidence="1" id="KW-1185">Reference proteome</keyword>
<dbReference type="Proteomes" id="UP000887572">
    <property type="component" value="Unplaced"/>
</dbReference>
<protein>
    <submittedName>
        <fullName evidence="2">Uncharacterized protein</fullName>
    </submittedName>
</protein>
<reference evidence="2" key="1">
    <citation type="submission" date="2022-11" db="UniProtKB">
        <authorList>
            <consortium name="WormBaseParasite"/>
        </authorList>
    </citation>
    <scope>IDENTIFICATION</scope>
</reference>
<accession>A0A914I6U9</accession>
<dbReference type="WBParaSite" id="Gr19_v10_g745.t1">
    <property type="protein sequence ID" value="Gr19_v10_g745.t1"/>
    <property type="gene ID" value="Gr19_v10_g745"/>
</dbReference>
<proteinExistence type="predicted"/>
<sequence>MMFTYWPGGRLSLPDGLHNNNNNNWHCFGVEQYQHNNHLPSCSLPQGINAEQQNHHYYYCRLGGSTFAPSAMSSVGRKRRGAAKHYIGQTPIIQRVPLKCSIGTQTDNADENFFLAEDEAELVELCAELANRLLTIADEWAAAKLETDQQQQQQPQKSKWASFLNWICPPQ</sequence>
<organism evidence="1 2">
    <name type="scientific">Globodera rostochiensis</name>
    <name type="common">Golden nematode worm</name>
    <name type="synonym">Heterodera rostochiensis</name>
    <dbReference type="NCBI Taxonomy" id="31243"/>
    <lineage>
        <taxon>Eukaryota</taxon>
        <taxon>Metazoa</taxon>
        <taxon>Ecdysozoa</taxon>
        <taxon>Nematoda</taxon>
        <taxon>Chromadorea</taxon>
        <taxon>Rhabditida</taxon>
        <taxon>Tylenchina</taxon>
        <taxon>Tylenchomorpha</taxon>
        <taxon>Tylenchoidea</taxon>
        <taxon>Heteroderidae</taxon>
        <taxon>Heteroderinae</taxon>
        <taxon>Globodera</taxon>
    </lineage>
</organism>
<evidence type="ECO:0000313" key="2">
    <source>
        <dbReference type="WBParaSite" id="Gr19_v10_g745.t1"/>
    </source>
</evidence>